<evidence type="ECO:0000313" key="1">
    <source>
        <dbReference type="EMBL" id="KAK3049615.1"/>
    </source>
</evidence>
<reference evidence="1" key="1">
    <citation type="submission" date="2023-04" db="EMBL/GenBank/DDBJ databases">
        <title>Black Yeasts Isolated from many extreme environments.</title>
        <authorList>
            <person name="Coleine C."/>
            <person name="Stajich J.E."/>
            <person name="Selbmann L."/>
        </authorList>
    </citation>
    <scope>NUCLEOTIDE SEQUENCE</scope>
    <source>
        <strain evidence="1">CCFEE 5312</strain>
    </source>
</reference>
<sequence length="252" mass="28858">MKRGKTAAIVASNININININPQSQCPIFNLPPELRNYIWELALAVPVTPVKRGTAKVQLSKAHISRRSSVLSLLQTCRLINNDAYGLFYSNHHLEVGSTYRGPRDIIASALLSECFNALGSRRLSAIEELTLVVEEVEEVTFALRISRRYDSLKHLCLSWAFKQDDKAVLLYRHWPKAIREGLVRERPFIRKVIYSISETLHTVELRFSRYRHSGKYMLANLVAPPDADFDELESEFSEMLSAFLKSRPER</sequence>
<comment type="caution">
    <text evidence="1">The sequence shown here is derived from an EMBL/GenBank/DDBJ whole genome shotgun (WGS) entry which is preliminary data.</text>
</comment>
<gene>
    <name evidence="1" type="ORF">LTR09_009036</name>
</gene>
<dbReference type="Proteomes" id="UP001271007">
    <property type="component" value="Unassembled WGS sequence"/>
</dbReference>
<dbReference type="PANTHER" id="PTHR38790">
    <property type="entry name" value="2EXR DOMAIN-CONTAINING PROTEIN-RELATED"/>
    <property type="match status" value="1"/>
</dbReference>
<accession>A0AAJ0DGA2</accession>
<evidence type="ECO:0000313" key="2">
    <source>
        <dbReference type="Proteomes" id="UP001271007"/>
    </source>
</evidence>
<dbReference type="PANTHER" id="PTHR38790:SF9">
    <property type="entry name" value="F-BOX DOMAIN-CONTAINING PROTEIN"/>
    <property type="match status" value="1"/>
</dbReference>
<keyword evidence="2" id="KW-1185">Reference proteome</keyword>
<name>A0AAJ0DGA2_9PEZI</name>
<organism evidence="1 2">
    <name type="scientific">Extremus antarcticus</name>
    <dbReference type="NCBI Taxonomy" id="702011"/>
    <lineage>
        <taxon>Eukaryota</taxon>
        <taxon>Fungi</taxon>
        <taxon>Dikarya</taxon>
        <taxon>Ascomycota</taxon>
        <taxon>Pezizomycotina</taxon>
        <taxon>Dothideomycetes</taxon>
        <taxon>Dothideomycetidae</taxon>
        <taxon>Mycosphaerellales</taxon>
        <taxon>Extremaceae</taxon>
        <taxon>Extremus</taxon>
    </lineage>
</organism>
<dbReference type="EMBL" id="JAWDJX010000038">
    <property type="protein sequence ID" value="KAK3049615.1"/>
    <property type="molecule type" value="Genomic_DNA"/>
</dbReference>
<protein>
    <submittedName>
        <fullName evidence="1">Uncharacterized protein</fullName>
    </submittedName>
</protein>
<proteinExistence type="predicted"/>
<dbReference type="AlphaFoldDB" id="A0AAJ0DGA2"/>